<proteinExistence type="predicted"/>
<accession>A0ABW0LD76</accession>
<sequence>MTRNDLLNKLESISSQIDNLEKMVAEKISLEENWMKSRMEHTDKQMNQKIVELESLYNSQKRVNQETQPIALAR</sequence>
<dbReference type="Proteomes" id="UP001596147">
    <property type="component" value="Unassembled WGS sequence"/>
</dbReference>
<dbReference type="RefSeq" id="WP_382346638.1">
    <property type="nucleotide sequence ID" value="NZ_JBHSMC010000001.1"/>
</dbReference>
<reference evidence="2" key="1">
    <citation type="journal article" date="2019" name="Int. J. Syst. Evol. Microbiol.">
        <title>The Global Catalogue of Microorganisms (GCM) 10K type strain sequencing project: providing services to taxonomists for standard genome sequencing and annotation.</title>
        <authorList>
            <consortium name="The Broad Institute Genomics Platform"/>
            <consortium name="The Broad Institute Genome Sequencing Center for Infectious Disease"/>
            <person name="Wu L."/>
            <person name="Ma J."/>
        </authorList>
    </citation>
    <scope>NUCLEOTIDE SEQUENCE [LARGE SCALE GENOMIC DNA]</scope>
    <source>
        <strain evidence="2">CGMCC 1.12237</strain>
    </source>
</reference>
<gene>
    <name evidence="1" type="ORF">ACFPM4_00960</name>
</gene>
<evidence type="ECO:0000313" key="1">
    <source>
        <dbReference type="EMBL" id="MFC5463315.1"/>
    </source>
</evidence>
<keyword evidence="2" id="KW-1185">Reference proteome</keyword>
<protein>
    <submittedName>
        <fullName evidence="1">Uncharacterized protein</fullName>
    </submittedName>
</protein>
<organism evidence="1 2">
    <name type="scientific">Lederbergia graminis</name>
    <dbReference type="NCBI Taxonomy" id="735518"/>
    <lineage>
        <taxon>Bacteria</taxon>
        <taxon>Bacillati</taxon>
        <taxon>Bacillota</taxon>
        <taxon>Bacilli</taxon>
        <taxon>Bacillales</taxon>
        <taxon>Bacillaceae</taxon>
        <taxon>Lederbergia</taxon>
    </lineage>
</organism>
<comment type="caution">
    <text evidence="1">The sequence shown here is derived from an EMBL/GenBank/DDBJ whole genome shotgun (WGS) entry which is preliminary data.</text>
</comment>
<dbReference type="EMBL" id="JBHSMC010000001">
    <property type="protein sequence ID" value="MFC5463315.1"/>
    <property type="molecule type" value="Genomic_DNA"/>
</dbReference>
<evidence type="ECO:0000313" key="2">
    <source>
        <dbReference type="Proteomes" id="UP001596147"/>
    </source>
</evidence>
<name>A0ABW0LD76_9BACI</name>